<protein>
    <submittedName>
        <fullName evidence="2">Uncharacterized protein</fullName>
    </submittedName>
</protein>
<reference evidence="2 3" key="1">
    <citation type="journal article" date="2019" name="Sci. Rep.">
        <title>A multi-omics analysis of the grapevine pathogen Lasiodiplodia theobromae reveals that temperature affects the expression of virulence- and pathogenicity-related genes.</title>
        <authorList>
            <person name="Felix C."/>
            <person name="Meneses R."/>
            <person name="Goncalves M.F.M."/>
            <person name="Tilleman L."/>
            <person name="Duarte A.S."/>
            <person name="Jorrin-Novo J.V."/>
            <person name="Van de Peer Y."/>
            <person name="Deforce D."/>
            <person name="Van Nieuwerburgh F."/>
            <person name="Esteves A.C."/>
            <person name="Alves A."/>
        </authorList>
    </citation>
    <scope>NUCLEOTIDE SEQUENCE [LARGE SCALE GENOMIC DNA]</scope>
    <source>
        <strain evidence="2 3">LA-SOL3</strain>
    </source>
</reference>
<evidence type="ECO:0000256" key="1">
    <source>
        <dbReference type="SAM" id="MobiDB-lite"/>
    </source>
</evidence>
<comment type="caution">
    <text evidence="2">The sequence shown here is derived from an EMBL/GenBank/DDBJ whole genome shotgun (WGS) entry which is preliminary data.</text>
</comment>
<feature type="region of interest" description="Disordered" evidence="1">
    <location>
        <begin position="1"/>
        <end position="42"/>
    </location>
</feature>
<evidence type="ECO:0000313" key="2">
    <source>
        <dbReference type="EMBL" id="KAB2578454.1"/>
    </source>
</evidence>
<gene>
    <name evidence="2" type="ORF">DBV05_g3096</name>
</gene>
<dbReference type="AlphaFoldDB" id="A0A5N5DNU6"/>
<feature type="compositionally biased region" description="Polar residues" evidence="1">
    <location>
        <begin position="1"/>
        <end position="10"/>
    </location>
</feature>
<dbReference type="OrthoDB" id="10651618at2759"/>
<name>A0A5N5DNU6_9PEZI</name>
<evidence type="ECO:0000313" key="3">
    <source>
        <dbReference type="Proteomes" id="UP000325902"/>
    </source>
</evidence>
<dbReference type="Proteomes" id="UP000325902">
    <property type="component" value="Unassembled WGS sequence"/>
</dbReference>
<sequence length="310" mass="35354">MELTSTSPESAMTAKESDNILLRTSSSMSDSNESSKDSQDILTKSKAATPTFMGLPTELRQRILYLVLSTLAPMSPDNGSYVAQLESSRSTRIRQIRHFTPTAREDSSIERLLQARPRRRFFTRNEVASYLHMQNLYLINRTVRFEMRFVEQAWLEQYKPRGAAPLSLGAFAAWAAAPTPVNGILTLSLFDRNFIAHPPPEWEPVVRSIAADRRAYGGGENHWRSNEYLRAWREVIKMLPQLEGGDREATVARRYGIEAVEVVGVMRCVLTPRNYLMEGMGLVHNTEIAWLEIMLMMRWGLKQGRVRVMT</sequence>
<dbReference type="EMBL" id="VCHE01000012">
    <property type="protein sequence ID" value="KAB2578454.1"/>
    <property type="molecule type" value="Genomic_DNA"/>
</dbReference>
<keyword evidence="3" id="KW-1185">Reference proteome</keyword>
<accession>A0A5N5DNU6</accession>
<proteinExistence type="predicted"/>
<organism evidence="2 3">
    <name type="scientific">Lasiodiplodia theobromae</name>
    <dbReference type="NCBI Taxonomy" id="45133"/>
    <lineage>
        <taxon>Eukaryota</taxon>
        <taxon>Fungi</taxon>
        <taxon>Dikarya</taxon>
        <taxon>Ascomycota</taxon>
        <taxon>Pezizomycotina</taxon>
        <taxon>Dothideomycetes</taxon>
        <taxon>Dothideomycetes incertae sedis</taxon>
        <taxon>Botryosphaeriales</taxon>
        <taxon>Botryosphaeriaceae</taxon>
        <taxon>Lasiodiplodia</taxon>
    </lineage>
</organism>